<evidence type="ECO:0000313" key="4">
    <source>
        <dbReference type="Proteomes" id="UP000283530"/>
    </source>
</evidence>
<dbReference type="Proteomes" id="UP000283530">
    <property type="component" value="Unassembled WGS sequence"/>
</dbReference>
<reference evidence="3 4" key="1">
    <citation type="journal article" date="2019" name="Nat. Plants">
        <title>Stout camphor tree genome fills gaps in understanding of flowering plant genome evolution.</title>
        <authorList>
            <person name="Chaw S.M."/>
            <person name="Liu Y.C."/>
            <person name="Wu Y.W."/>
            <person name="Wang H.Y."/>
            <person name="Lin C.I."/>
            <person name="Wu C.S."/>
            <person name="Ke H.M."/>
            <person name="Chang L.Y."/>
            <person name="Hsu C.Y."/>
            <person name="Yang H.T."/>
            <person name="Sudianto E."/>
            <person name="Hsu M.H."/>
            <person name="Wu K.P."/>
            <person name="Wang L.N."/>
            <person name="Leebens-Mack J.H."/>
            <person name="Tsai I.J."/>
        </authorList>
    </citation>
    <scope>NUCLEOTIDE SEQUENCE [LARGE SCALE GENOMIC DNA]</scope>
    <source>
        <strain evidence="4">cv. Chaw 1501</strain>
        <tissue evidence="3">Young leaves</tissue>
    </source>
</reference>
<feature type="region of interest" description="Disordered" evidence="1">
    <location>
        <begin position="1"/>
        <end position="51"/>
    </location>
</feature>
<dbReference type="InterPro" id="IPR057225">
    <property type="entry name" value="DUF7903"/>
</dbReference>
<evidence type="ECO:0000256" key="1">
    <source>
        <dbReference type="SAM" id="MobiDB-lite"/>
    </source>
</evidence>
<name>A0A3S3PW10_9MAGN</name>
<feature type="domain" description="DUF7903" evidence="2">
    <location>
        <begin position="49"/>
        <end position="405"/>
    </location>
</feature>
<organism evidence="3 4">
    <name type="scientific">Cinnamomum micranthum f. kanehirae</name>
    <dbReference type="NCBI Taxonomy" id="337451"/>
    <lineage>
        <taxon>Eukaryota</taxon>
        <taxon>Viridiplantae</taxon>
        <taxon>Streptophyta</taxon>
        <taxon>Embryophyta</taxon>
        <taxon>Tracheophyta</taxon>
        <taxon>Spermatophyta</taxon>
        <taxon>Magnoliopsida</taxon>
        <taxon>Magnoliidae</taxon>
        <taxon>Laurales</taxon>
        <taxon>Lauraceae</taxon>
        <taxon>Cinnamomum</taxon>
    </lineage>
</organism>
<keyword evidence="4" id="KW-1185">Reference proteome</keyword>
<accession>A0A3S3PW10</accession>
<proteinExistence type="predicted"/>
<gene>
    <name evidence="3" type="ORF">CKAN_00289400</name>
</gene>
<evidence type="ECO:0000313" key="3">
    <source>
        <dbReference type="EMBL" id="RWR74559.1"/>
    </source>
</evidence>
<dbReference type="PANTHER" id="PTHR35481:SF1">
    <property type="entry name" value="DNA-DIRECTED RNA POLYMERASE SUBUNIT ALPHA"/>
    <property type="match status" value="1"/>
</dbReference>
<sequence>MAYIPPHKRHFEDGKRPVPAPSSLLPRFERNLNPGSTSNSTRRKDQHASHGGKIVYAKNSISRWWAVGLTEDGHFPTSVRLGPISCEPFERRRGEKPLTLVHERPSGETSEVTESSSDRPWLSIPEKIRLDFETSLQSVMNVMESQESEQVKPSFVARFGKLFFPKDSFTSLDEILKSSADDSTPQNQITKLFYTDVSDAYMEAIRDVVVPKIGFDFESEKEHYHLKIYDKCRPDVTISSKCFVLKDGAGLELQKVQLNQVRHLVADISCLDKDLDLRLMLTTKRILTGLTDEEEHGIRELLKHAVLDPHVKGGLRWPLGKETFGDRFSVIGVWHAKFKSYRGHSMRLKLRVADRLDLRTSTGEVARDVTLKMVGISKVVRDGMAETSIVKKMLQENLKLIWDHFLSCKCSFS</sequence>
<dbReference type="OrthoDB" id="2014147at2759"/>
<evidence type="ECO:0000259" key="2">
    <source>
        <dbReference type="Pfam" id="PF25475"/>
    </source>
</evidence>
<dbReference type="PANTHER" id="PTHR35481">
    <property type="entry name" value="DNA-DIRECTED RNA POLYMERASE SUBUNIT ALPHA"/>
    <property type="match status" value="1"/>
</dbReference>
<protein>
    <recommendedName>
        <fullName evidence="2">DUF7903 domain-containing protein</fullName>
    </recommendedName>
</protein>
<dbReference type="Pfam" id="PF25475">
    <property type="entry name" value="DUF7903"/>
    <property type="match status" value="1"/>
</dbReference>
<comment type="caution">
    <text evidence="3">The sequence shown here is derived from an EMBL/GenBank/DDBJ whole genome shotgun (WGS) entry which is preliminary data.</text>
</comment>
<dbReference type="AlphaFoldDB" id="A0A3S3PW10"/>
<dbReference type="EMBL" id="QPKB01000001">
    <property type="protein sequence ID" value="RWR74559.1"/>
    <property type="molecule type" value="Genomic_DNA"/>
</dbReference>